<comment type="caution">
    <text evidence="3">The sequence shown here is derived from an EMBL/GenBank/DDBJ whole genome shotgun (WGS) entry which is preliminary data.</text>
</comment>
<gene>
    <name evidence="3" type="ORF">QWY14_12980</name>
</gene>
<reference evidence="3 4" key="1">
    <citation type="submission" date="2023-06" db="EMBL/GenBank/DDBJ databases">
        <title>Novel species in genus Planococcus.</title>
        <authorList>
            <person name="Ning S."/>
        </authorList>
    </citation>
    <scope>NUCLEOTIDE SEQUENCE [LARGE SCALE GENOMIC DNA]</scope>
    <source>
        <strain evidence="3 4">N028</strain>
    </source>
</reference>
<accession>A0ABT8N5A1</accession>
<dbReference type="InterPro" id="IPR003675">
    <property type="entry name" value="Rce1/LyrA-like_dom"/>
</dbReference>
<sequence length="275" mass="30753">MFEKMKLRYFIPFMLVAFIGSIFPLVIMEASLETFDVVISLVVYILVPAVFFGYYFRKQNVPLSNVVFFKGIAKWLPSMAGIVLISILFSISIFWLQLYALLPVAPGLVSFFMEPIPIPETPWTIFFLIFSVVILAPIAEEFMFRGLLLKRLIGKTSVWGGIILSSFFFGILHADILGAFAFGVIASLLYLQTGNLLIPILLHMLNNSLAITLMFLAPPDWPTSISIMELSDITSKAVPNAILLGVSMILMVAVIIWLMRGLRKKTQEQAMDSVG</sequence>
<evidence type="ECO:0000256" key="1">
    <source>
        <dbReference type="SAM" id="Phobius"/>
    </source>
</evidence>
<feature type="transmembrane region" description="Helical" evidence="1">
    <location>
        <begin position="7"/>
        <end position="28"/>
    </location>
</feature>
<feature type="transmembrane region" description="Helical" evidence="1">
    <location>
        <begin position="152"/>
        <end position="170"/>
    </location>
</feature>
<name>A0ABT8N5A1_9BACL</name>
<dbReference type="PANTHER" id="PTHR36435">
    <property type="entry name" value="SLR1288 PROTEIN"/>
    <property type="match status" value="1"/>
</dbReference>
<dbReference type="Pfam" id="PF02517">
    <property type="entry name" value="Rce1-like"/>
    <property type="match status" value="1"/>
</dbReference>
<evidence type="ECO:0000313" key="4">
    <source>
        <dbReference type="Proteomes" id="UP001172055"/>
    </source>
</evidence>
<feature type="transmembrane region" description="Helical" evidence="1">
    <location>
        <begin position="76"/>
        <end position="102"/>
    </location>
</feature>
<feature type="transmembrane region" description="Helical" evidence="1">
    <location>
        <begin position="122"/>
        <end position="140"/>
    </location>
</feature>
<evidence type="ECO:0000259" key="2">
    <source>
        <dbReference type="Pfam" id="PF02517"/>
    </source>
</evidence>
<keyword evidence="4" id="KW-1185">Reference proteome</keyword>
<protein>
    <submittedName>
        <fullName evidence="3">Type II CAAX endopeptidase family protein</fullName>
    </submittedName>
</protein>
<dbReference type="Proteomes" id="UP001172055">
    <property type="component" value="Unassembled WGS sequence"/>
</dbReference>
<feature type="transmembrane region" description="Helical" evidence="1">
    <location>
        <begin position="196"/>
        <end position="217"/>
    </location>
</feature>
<keyword evidence="1" id="KW-1133">Transmembrane helix</keyword>
<organism evidence="3 4">
    <name type="scientific">Planococcus shixiaomingii</name>
    <dbReference type="NCBI Taxonomy" id="3058393"/>
    <lineage>
        <taxon>Bacteria</taxon>
        <taxon>Bacillati</taxon>
        <taxon>Bacillota</taxon>
        <taxon>Bacilli</taxon>
        <taxon>Bacillales</taxon>
        <taxon>Caryophanaceae</taxon>
        <taxon>Planococcus</taxon>
    </lineage>
</organism>
<dbReference type="PANTHER" id="PTHR36435:SF1">
    <property type="entry name" value="CAAX AMINO TERMINAL PROTEASE FAMILY PROTEIN"/>
    <property type="match status" value="1"/>
</dbReference>
<evidence type="ECO:0000313" key="3">
    <source>
        <dbReference type="EMBL" id="MDN7242720.1"/>
    </source>
</evidence>
<feature type="transmembrane region" description="Helical" evidence="1">
    <location>
        <begin position="237"/>
        <end position="259"/>
    </location>
</feature>
<keyword evidence="1" id="KW-0472">Membrane</keyword>
<feature type="domain" description="CAAX prenyl protease 2/Lysostaphin resistance protein A-like" evidence="2">
    <location>
        <begin position="123"/>
        <end position="208"/>
    </location>
</feature>
<dbReference type="EMBL" id="JAUJWV010000002">
    <property type="protein sequence ID" value="MDN7242720.1"/>
    <property type="molecule type" value="Genomic_DNA"/>
</dbReference>
<feature type="transmembrane region" description="Helical" evidence="1">
    <location>
        <begin position="34"/>
        <end position="56"/>
    </location>
</feature>
<feature type="transmembrane region" description="Helical" evidence="1">
    <location>
        <begin position="176"/>
        <end position="191"/>
    </location>
</feature>
<keyword evidence="1" id="KW-0812">Transmembrane</keyword>
<proteinExistence type="predicted"/>
<dbReference type="InterPro" id="IPR052710">
    <property type="entry name" value="CAAX_protease"/>
</dbReference>